<gene>
    <name evidence="1" type="ORF">J2S41_007846</name>
</gene>
<organism evidence="1 2">
    <name type="scientific">Catenuloplanes atrovinosus</name>
    <dbReference type="NCBI Taxonomy" id="137266"/>
    <lineage>
        <taxon>Bacteria</taxon>
        <taxon>Bacillati</taxon>
        <taxon>Actinomycetota</taxon>
        <taxon>Actinomycetes</taxon>
        <taxon>Micromonosporales</taxon>
        <taxon>Micromonosporaceae</taxon>
        <taxon>Catenuloplanes</taxon>
    </lineage>
</organism>
<evidence type="ECO:0000313" key="2">
    <source>
        <dbReference type="Proteomes" id="UP001183643"/>
    </source>
</evidence>
<sequence>MMLLDVLVAVFLLLCMGISCAALSSGHGVRRRHR</sequence>
<protein>
    <submittedName>
        <fullName evidence="1">Uncharacterized protein</fullName>
    </submittedName>
</protein>
<comment type="caution">
    <text evidence="1">The sequence shown here is derived from an EMBL/GenBank/DDBJ whole genome shotgun (WGS) entry which is preliminary data.</text>
</comment>
<name>A0AAE4CEF5_9ACTN</name>
<dbReference type="EMBL" id="JAVDYB010000001">
    <property type="protein sequence ID" value="MDR7281068.1"/>
    <property type="molecule type" value="Genomic_DNA"/>
</dbReference>
<dbReference type="Proteomes" id="UP001183643">
    <property type="component" value="Unassembled WGS sequence"/>
</dbReference>
<proteinExistence type="predicted"/>
<accession>A0AAE4CEF5</accession>
<reference evidence="1" key="1">
    <citation type="submission" date="2023-07" db="EMBL/GenBank/DDBJ databases">
        <title>Sequencing the genomes of 1000 actinobacteria strains.</title>
        <authorList>
            <person name="Klenk H.-P."/>
        </authorList>
    </citation>
    <scope>NUCLEOTIDE SEQUENCE</scope>
    <source>
        <strain evidence="1">DSM 44707</strain>
    </source>
</reference>
<keyword evidence="2" id="KW-1185">Reference proteome</keyword>
<evidence type="ECO:0000313" key="1">
    <source>
        <dbReference type="EMBL" id="MDR7281068.1"/>
    </source>
</evidence>
<dbReference type="AlphaFoldDB" id="A0AAE4CEF5"/>